<keyword evidence="6" id="KW-0677">Repeat</keyword>
<keyword evidence="5" id="KW-0732">Signal</keyword>
<comment type="subcellular location">
    <subcellularLocation>
        <location evidence="1">Membrane</location>
        <topology evidence="1">Single-pass membrane protein</topology>
    </subcellularLocation>
</comment>
<evidence type="ECO:0000256" key="3">
    <source>
        <dbReference type="ARBA" id="ARBA00022679"/>
    </source>
</evidence>
<dbReference type="SUPFAM" id="SSF56112">
    <property type="entry name" value="Protein kinase-like (PK-like)"/>
    <property type="match status" value="1"/>
</dbReference>
<evidence type="ECO:0000256" key="5">
    <source>
        <dbReference type="ARBA" id="ARBA00022729"/>
    </source>
</evidence>
<dbReference type="GO" id="GO:0005524">
    <property type="term" value="F:ATP binding"/>
    <property type="evidence" value="ECO:0007669"/>
    <property type="project" value="UniProtKB-KW"/>
</dbReference>
<dbReference type="PANTHER" id="PTHR27002:SF814">
    <property type="entry name" value="CYSTEINE-RICH RECEPTOR-LIKE PROTEIN KINASE 10"/>
    <property type="match status" value="1"/>
</dbReference>
<keyword evidence="9" id="KW-0067">ATP-binding</keyword>
<keyword evidence="3" id="KW-0808">Transferase</keyword>
<dbReference type="Gene3D" id="3.30.430.20">
    <property type="entry name" value="Gnk2 domain, C-X8-C-X2-C motif"/>
    <property type="match status" value="1"/>
</dbReference>
<keyword evidence="16" id="KW-1185">Reference proteome</keyword>
<evidence type="ECO:0000256" key="10">
    <source>
        <dbReference type="ARBA" id="ARBA00022989"/>
    </source>
</evidence>
<evidence type="ECO:0000313" key="16">
    <source>
        <dbReference type="Proteomes" id="UP000467840"/>
    </source>
</evidence>
<keyword evidence="11 13" id="KW-0472">Membrane</keyword>
<dbReference type="GO" id="GO:0004674">
    <property type="term" value="F:protein serine/threonine kinase activity"/>
    <property type="evidence" value="ECO:0007669"/>
    <property type="project" value="UniProtKB-KW"/>
</dbReference>
<name>A0A6A6LQC4_HEVBR</name>
<evidence type="ECO:0000256" key="11">
    <source>
        <dbReference type="ARBA" id="ARBA00023136"/>
    </source>
</evidence>
<evidence type="ECO:0000256" key="12">
    <source>
        <dbReference type="ARBA" id="ARBA00023170"/>
    </source>
</evidence>
<keyword evidence="4 13" id="KW-0812">Transmembrane</keyword>
<feature type="domain" description="Gnk2-homologous" evidence="14">
    <location>
        <begin position="29"/>
        <end position="135"/>
    </location>
</feature>
<evidence type="ECO:0000256" key="8">
    <source>
        <dbReference type="ARBA" id="ARBA00022777"/>
    </source>
</evidence>
<sequence>MSIGKEVMVWYDECFLRYSSQPILSILAMYPAVHMMNAQNATDPERFNELLKTTMNETANEAASAPSGAKKFEVKETNFTMFQKIYTLAQCTPDLSGFDCLRCFQFAILTLSLQGQQGGRILLPSCNIRYENYPFYNETGFQREIYPNYNTTVVTGGPPPAPGSATRTEGGKGGKKTQIKVIASTSAAVVVLVLFGSSIYAIRRRNILKKAEEKEISQEVQLLDLGIGRIGVDPLSKSTREEEMLMNSQDFPMIPFNIVYEATKHFSDESKLGQGGFGPVYKAWKLWSKGEGLELMDQSLMRSSVAAEVLKCIQIGLLCVQDDPAERPTMSSVVVMLASDTQTLPQPKQPAFSIGQFVAGPAPFSSPKICSVNQHAVPGFGRVRVVSAYMLSVGLLPLQGKMVRCGCSEGAGTPVRVVIRSCLRFLVWVIWADLFTLDLK</sequence>
<evidence type="ECO:0000256" key="9">
    <source>
        <dbReference type="ARBA" id="ARBA00022840"/>
    </source>
</evidence>
<dbReference type="FunFam" id="3.30.430.20:FF:000002">
    <property type="entry name" value="Cysteine-rich receptor-like protein kinase 10"/>
    <property type="match status" value="1"/>
</dbReference>
<keyword evidence="7" id="KW-0547">Nucleotide-binding</keyword>
<accession>A0A6A6LQC4</accession>
<evidence type="ECO:0000256" key="4">
    <source>
        <dbReference type="ARBA" id="ARBA00022692"/>
    </source>
</evidence>
<dbReference type="AlphaFoldDB" id="A0A6A6LQC4"/>
<evidence type="ECO:0000256" key="1">
    <source>
        <dbReference type="ARBA" id="ARBA00004167"/>
    </source>
</evidence>
<evidence type="ECO:0000256" key="6">
    <source>
        <dbReference type="ARBA" id="ARBA00022737"/>
    </source>
</evidence>
<dbReference type="GO" id="GO:0005886">
    <property type="term" value="C:plasma membrane"/>
    <property type="evidence" value="ECO:0007669"/>
    <property type="project" value="TreeGrafter"/>
</dbReference>
<dbReference type="Proteomes" id="UP000467840">
    <property type="component" value="Chromosome 16"/>
</dbReference>
<dbReference type="Gene3D" id="1.10.510.10">
    <property type="entry name" value="Transferase(Phosphotransferase) domain 1"/>
    <property type="match status" value="1"/>
</dbReference>
<evidence type="ECO:0000256" key="2">
    <source>
        <dbReference type="ARBA" id="ARBA00022527"/>
    </source>
</evidence>
<evidence type="ECO:0000259" key="14">
    <source>
        <dbReference type="PROSITE" id="PS51473"/>
    </source>
</evidence>
<protein>
    <recommendedName>
        <fullName evidence="14">Gnk2-homologous domain-containing protein</fullName>
    </recommendedName>
</protein>
<dbReference type="PANTHER" id="PTHR27002">
    <property type="entry name" value="RECEPTOR-LIKE SERINE/THREONINE-PROTEIN KINASE SD1-8"/>
    <property type="match status" value="1"/>
</dbReference>
<dbReference type="Pfam" id="PF01657">
    <property type="entry name" value="Stress-antifung"/>
    <property type="match status" value="1"/>
</dbReference>
<organism evidence="15 16">
    <name type="scientific">Hevea brasiliensis</name>
    <name type="common">Para rubber tree</name>
    <name type="synonym">Siphonia brasiliensis</name>
    <dbReference type="NCBI Taxonomy" id="3981"/>
    <lineage>
        <taxon>Eukaryota</taxon>
        <taxon>Viridiplantae</taxon>
        <taxon>Streptophyta</taxon>
        <taxon>Embryophyta</taxon>
        <taxon>Tracheophyta</taxon>
        <taxon>Spermatophyta</taxon>
        <taxon>Magnoliopsida</taxon>
        <taxon>eudicotyledons</taxon>
        <taxon>Gunneridae</taxon>
        <taxon>Pentapetalae</taxon>
        <taxon>rosids</taxon>
        <taxon>fabids</taxon>
        <taxon>Malpighiales</taxon>
        <taxon>Euphorbiaceae</taxon>
        <taxon>Crotonoideae</taxon>
        <taxon>Micrandreae</taxon>
        <taxon>Hevea</taxon>
    </lineage>
</organism>
<gene>
    <name evidence="15" type="ORF">GH714_020479</name>
</gene>
<keyword evidence="2" id="KW-0723">Serine/threonine-protein kinase</keyword>
<evidence type="ECO:0000256" key="13">
    <source>
        <dbReference type="SAM" id="Phobius"/>
    </source>
</evidence>
<dbReference type="InterPro" id="IPR002902">
    <property type="entry name" value="GNK2"/>
</dbReference>
<keyword evidence="10 13" id="KW-1133">Transmembrane helix</keyword>
<dbReference type="InterPro" id="IPR011009">
    <property type="entry name" value="Kinase-like_dom_sf"/>
</dbReference>
<proteinExistence type="predicted"/>
<evidence type="ECO:0000256" key="7">
    <source>
        <dbReference type="ARBA" id="ARBA00022741"/>
    </source>
</evidence>
<reference evidence="15 16" key="1">
    <citation type="journal article" date="2020" name="Mol. Plant">
        <title>The Chromosome-Based Rubber Tree Genome Provides New Insights into Spurge Genome Evolution and Rubber Biosynthesis.</title>
        <authorList>
            <person name="Liu J."/>
            <person name="Shi C."/>
            <person name="Shi C.C."/>
            <person name="Li W."/>
            <person name="Zhang Q.J."/>
            <person name="Zhang Y."/>
            <person name="Li K."/>
            <person name="Lu H.F."/>
            <person name="Shi C."/>
            <person name="Zhu S.T."/>
            <person name="Xiao Z.Y."/>
            <person name="Nan H."/>
            <person name="Yue Y."/>
            <person name="Zhu X.G."/>
            <person name="Wu Y."/>
            <person name="Hong X.N."/>
            <person name="Fan G.Y."/>
            <person name="Tong Y."/>
            <person name="Zhang D."/>
            <person name="Mao C.L."/>
            <person name="Liu Y.L."/>
            <person name="Hao S.J."/>
            <person name="Liu W.Q."/>
            <person name="Lv M.Q."/>
            <person name="Zhang H.B."/>
            <person name="Liu Y."/>
            <person name="Hu-Tang G.R."/>
            <person name="Wang J.P."/>
            <person name="Wang J.H."/>
            <person name="Sun Y.H."/>
            <person name="Ni S.B."/>
            <person name="Chen W.B."/>
            <person name="Zhang X.C."/>
            <person name="Jiao Y.N."/>
            <person name="Eichler E.E."/>
            <person name="Li G.H."/>
            <person name="Liu X."/>
            <person name="Gao L.Z."/>
        </authorList>
    </citation>
    <scope>NUCLEOTIDE SEQUENCE [LARGE SCALE GENOMIC DNA]</scope>
    <source>
        <strain evidence="16">cv. GT1</strain>
        <tissue evidence="15">Leaf</tissue>
    </source>
</reference>
<comment type="caution">
    <text evidence="15">The sequence shown here is derived from an EMBL/GenBank/DDBJ whole genome shotgun (WGS) entry which is preliminary data.</text>
</comment>
<keyword evidence="12" id="KW-0675">Receptor</keyword>
<evidence type="ECO:0000313" key="15">
    <source>
        <dbReference type="EMBL" id="KAF2303640.1"/>
    </source>
</evidence>
<dbReference type="PROSITE" id="PS51473">
    <property type="entry name" value="GNK2"/>
    <property type="match status" value="1"/>
</dbReference>
<keyword evidence="8" id="KW-0418">Kinase</keyword>
<feature type="transmembrane region" description="Helical" evidence="13">
    <location>
        <begin position="181"/>
        <end position="202"/>
    </location>
</feature>
<dbReference type="CDD" id="cd23509">
    <property type="entry name" value="Gnk2-like"/>
    <property type="match status" value="1"/>
</dbReference>
<dbReference type="InterPro" id="IPR038408">
    <property type="entry name" value="GNK2_sf"/>
</dbReference>
<dbReference type="EMBL" id="JAAGAX010000009">
    <property type="protein sequence ID" value="KAF2303640.1"/>
    <property type="molecule type" value="Genomic_DNA"/>
</dbReference>